<evidence type="ECO:0000259" key="10">
    <source>
        <dbReference type="PROSITE" id="PS50893"/>
    </source>
</evidence>
<dbReference type="GO" id="GO:0140359">
    <property type="term" value="F:ABC-type transporter activity"/>
    <property type="evidence" value="ECO:0007669"/>
    <property type="project" value="InterPro"/>
</dbReference>
<sequence length="716" mass="79152">MMTEETKLDQLESGVAPQEHTSLEGEVYGAVQDQEQASKERASGIGFHALQAIKGHLGGGGSEPVPELVSSDSVPRFRNPGGVAPTQEDAEFQAELKAIQEREDDSHDTRKIDITFKDLRFSIQARDEENPKVKSEKVIIHPISGHIPAGKLVALMGPSGCGKSTLTDMLSAKKTANYTGGVYVNGNERGKLFTRLVSYVPQADYGNGLETVWESVKFVSEMKAEYGSKQFLKDSGLTKDDIEAERTRHIEKLLAVLALSPIKNQMIGNALVRGISGGQKRRVTLAKGLVQGPSVIFADEPTSGLSATDSELVMRALRNVCDYLDVTCICVIHQPRLSVYEMFDHLIMLTQGHCVYNGEVSKAQEYFEKLGYPVPTYVSPPDHFLDVITPGAPNSNPELFIDEYKKNIEPEINVMVDKALANPGMSEASILDHAWVRRGNKVFRLPWYRQVHKVTTRGLQLMMRDINTLSVVLGSNLFMGVMIGLVYLNVRHNNEKITYQIAFLFTLIITAALNAMTNIPLLVEDRVIFLNERAEGLYATAPYMISRTIQSTLVALVGNFILVLVGHFMAGFSASTFGYMFLLAFVTYSAIDALCAVFVCISSGGQMAQSLATLVITILTLFNGYTANLASSPAYISWINYLSPFFYGFWGGVNALFENHDFKGALPPFNTYDNVLAVYGLKPGFKWQIIGIQLAFFIFFRALQFLALKFVSNLKK</sequence>
<dbReference type="EMBL" id="HBHK01007407">
    <property type="protein sequence ID" value="CAD9673988.1"/>
    <property type="molecule type" value="Transcribed_RNA"/>
</dbReference>
<dbReference type="InterPro" id="IPR003593">
    <property type="entry name" value="AAA+_ATPase"/>
</dbReference>
<dbReference type="AlphaFoldDB" id="A0A7S2W9N2"/>
<dbReference type="SMART" id="SM00382">
    <property type="entry name" value="AAA"/>
    <property type="match status" value="1"/>
</dbReference>
<dbReference type="Pfam" id="PF19055">
    <property type="entry name" value="ABC2_membrane_7"/>
    <property type="match status" value="1"/>
</dbReference>
<evidence type="ECO:0000256" key="5">
    <source>
        <dbReference type="ARBA" id="ARBA00022840"/>
    </source>
</evidence>
<dbReference type="Pfam" id="PF00005">
    <property type="entry name" value="ABC_tran"/>
    <property type="match status" value="1"/>
</dbReference>
<keyword evidence="5" id="KW-0067">ATP-binding</keyword>
<feature type="compositionally biased region" description="Basic and acidic residues" evidence="8">
    <location>
        <begin position="1"/>
        <end position="10"/>
    </location>
</feature>
<organism evidence="11">
    <name type="scientific">Mucochytrium quahogii</name>
    <dbReference type="NCBI Taxonomy" id="96639"/>
    <lineage>
        <taxon>Eukaryota</taxon>
        <taxon>Sar</taxon>
        <taxon>Stramenopiles</taxon>
        <taxon>Bigyra</taxon>
        <taxon>Labyrinthulomycetes</taxon>
        <taxon>Thraustochytrida</taxon>
        <taxon>Thraustochytriidae</taxon>
        <taxon>Mucochytrium</taxon>
    </lineage>
</organism>
<proteinExistence type="predicted"/>
<dbReference type="GO" id="GO:0016887">
    <property type="term" value="F:ATP hydrolysis activity"/>
    <property type="evidence" value="ECO:0007669"/>
    <property type="project" value="InterPro"/>
</dbReference>
<dbReference type="InterPro" id="IPR003439">
    <property type="entry name" value="ABC_transporter-like_ATP-bd"/>
</dbReference>
<dbReference type="InterPro" id="IPR043926">
    <property type="entry name" value="ABCG_dom"/>
</dbReference>
<dbReference type="PANTHER" id="PTHR48041:SF91">
    <property type="entry name" value="ABC TRANSPORTER G FAMILY MEMBER 28"/>
    <property type="match status" value="1"/>
</dbReference>
<accession>A0A7S2W9N2</accession>
<dbReference type="PANTHER" id="PTHR48041">
    <property type="entry name" value="ABC TRANSPORTER G FAMILY MEMBER 28"/>
    <property type="match status" value="1"/>
</dbReference>
<feature type="transmembrane region" description="Helical" evidence="9">
    <location>
        <begin position="502"/>
        <end position="523"/>
    </location>
</feature>
<reference evidence="11" key="1">
    <citation type="submission" date="2021-01" db="EMBL/GenBank/DDBJ databases">
        <authorList>
            <person name="Corre E."/>
            <person name="Pelletier E."/>
            <person name="Niang G."/>
            <person name="Scheremetjew M."/>
            <person name="Finn R."/>
            <person name="Kale V."/>
            <person name="Holt S."/>
            <person name="Cochrane G."/>
            <person name="Meng A."/>
            <person name="Brown T."/>
            <person name="Cohen L."/>
        </authorList>
    </citation>
    <scope>NUCLEOTIDE SEQUENCE</scope>
    <source>
        <strain evidence="11">NY070348D</strain>
    </source>
</reference>
<evidence type="ECO:0000256" key="7">
    <source>
        <dbReference type="ARBA" id="ARBA00023136"/>
    </source>
</evidence>
<evidence type="ECO:0000256" key="1">
    <source>
        <dbReference type="ARBA" id="ARBA00004141"/>
    </source>
</evidence>
<evidence type="ECO:0000313" key="15">
    <source>
        <dbReference type="EMBL" id="CAD9673991.1"/>
    </source>
</evidence>
<dbReference type="SUPFAM" id="SSF52540">
    <property type="entry name" value="P-loop containing nucleoside triphosphate hydrolases"/>
    <property type="match status" value="1"/>
</dbReference>
<dbReference type="GO" id="GO:0016020">
    <property type="term" value="C:membrane"/>
    <property type="evidence" value="ECO:0007669"/>
    <property type="project" value="UniProtKB-SubCell"/>
</dbReference>
<dbReference type="Pfam" id="PF01061">
    <property type="entry name" value="ABC2_membrane"/>
    <property type="match status" value="1"/>
</dbReference>
<dbReference type="InterPro" id="IPR027417">
    <property type="entry name" value="P-loop_NTPase"/>
</dbReference>
<feature type="region of interest" description="Disordered" evidence="8">
    <location>
        <begin position="57"/>
        <end position="87"/>
    </location>
</feature>
<evidence type="ECO:0000313" key="13">
    <source>
        <dbReference type="EMBL" id="CAD9673986.1"/>
    </source>
</evidence>
<feature type="transmembrane region" description="Helical" evidence="9">
    <location>
        <begin position="638"/>
        <end position="657"/>
    </location>
</feature>
<evidence type="ECO:0000256" key="6">
    <source>
        <dbReference type="ARBA" id="ARBA00022989"/>
    </source>
</evidence>
<evidence type="ECO:0000313" key="14">
    <source>
        <dbReference type="EMBL" id="CAD9673988.1"/>
    </source>
</evidence>
<keyword evidence="4" id="KW-0547">Nucleotide-binding</keyword>
<dbReference type="GO" id="GO:0005524">
    <property type="term" value="F:ATP binding"/>
    <property type="evidence" value="ECO:0007669"/>
    <property type="project" value="UniProtKB-KW"/>
</dbReference>
<feature type="transmembrane region" description="Helical" evidence="9">
    <location>
        <begin position="577"/>
        <end position="601"/>
    </location>
</feature>
<gene>
    <name evidence="11" type="ORF">QSP1433_LOCUS4527</name>
    <name evidence="12" type="ORF">QSP1433_LOCUS4528</name>
    <name evidence="13" type="ORF">QSP1433_LOCUS4529</name>
    <name evidence="14" type="ORF">QSP1433_LOCUS4530</name>
    <name evidence="15" type="ORF">QSP1433_LOCUS4531</name>
</gene>
<dbReference type="InterPro" id="IPR013525">
    <property type="entry name" value="ABC2_TM"/>
</dbReference>
<dbReference type="EMBL" id="HBHK01007406">
    <property type="protein sequence ID" value="CAD9673986.1"/>
    <property type="molecule type" value="Transcribed_RNA"/>
</dbReference>
<feature type="transmembrane region" description="Helical" evidence="9">
    <location>
        <begin position="607"/>
        <end position="626"/>
    </location>
</feature>
<name>A0A7S2W9N2_9STRA</name>
<dbReference type="EMBL" id="HBHK01007405">
    <property type="protein sequence ID" value="CAD9673983.1"/>
    <property type="molecule type" value="Transcribed_RNA"/>
</dbReference>
<keyword evidence="7 9" id="KW-0472">Membrane</keyword>
<keyword evidence="3 9" id="KW-0812">Transmembrane</keyword>
<feature type="transmembrane region" description="Helical" evidence="9">
    <location>
        <begin position="689"/>
        <end position="711"/>
    </location>
</feature>
<dbReference type="EMBL" id="HBHK01007408">
    <property type="protein sequence ID" value="CAD9673991.1"/>
    <property type="molecule type" value="Transcribed_RNA"/>
</dbReference>
<keyword evidence="6 9" id="KW-1133">Transmembrane helix</keyword>
<feature type="transmembrane region" description="Helical" evidence="9">
    <location>
        <begin position="469"/>
        <end position="490"/>
    </location>
</feature>
<feature type="domain" description="ABC transporter" evidence="10">
    <location>
        <begin position="114"/>
        <end position="376"/>
    </location>
</feature>
<dbReference type="PROSITE" id="PS50893">
    <property type="entry name" value="ABC_TRANSPORTER_2"/>
    <property type="match status" value="1"/>
</dbReference>
<evidence type="ECO:0000256" key="9">
    <source>
        <dbReference type="SAM" id="Phobius"/>
    </source>
</evidence>
<feature type="transmembrane region" description="Helical" evidence="9">
    <location>
        <begin position="543"/>
        <end position="565"/>
    </location>
</feature>
<comment type="subcellular location">
    <subcellularLocation>
        <location evidence="1">Membrane</location>
        <topology evidence="1">Multi-pass membrane protein</topology>
    </subcellularLocation>
</comment>
<evidence type="ECO:0000256" key="4">
    <source>
        <dbReference type="ARBA" id="ARBA00022741"/>
    </source>
</evidence>
<evidence type="ECO:0000256" key="3">
    <source>
        <dbReference type="ARBA" id="ARBA00022692"/>
    </source>
</evidence>
<dbReference type="InterPro" id="IPR050352">
    <property type="entry name" value="ABCG_transporters"/>
</dbReference>
<evidence type="ECO:0000313" key="12">
    <source>
        <dbReference type="EMBL" id="CAD9673983.1"/>
    </source>
</evidence>
<dbReference type="PROSITE" id="PS00211">
    <property type="entry name" value="ABC_TRANSPORTER_1"/>
    <property type="match status" value="1"/>
</dbReference>
<evidence type="ECO:0000256" key="8">
    <source>
        <dbReference type="SAM" id="MobiDB-lite"/>
    </source>
</evidence>
<keyword evidence="2" id="KW-0813">Transport</keyword>
<evidence type="ECO:0000256" key="2">
    <source>
        <dbReference type="ARBA" id="ARBA00022448"/>
    </source>
</evidence>
<dbReference type="EMBL" id="HBHK01007404">
    <property type="protein sequence ID" value="CAD9673981.1"/>
    <property type="molecule type" value="Transcribed_RNA"/>
</dbReference>
<feature type="region of interest" description="Disordered" evidence="8">
    <location>
        <begin position="1"/>
        <end position="40"/>
    </location>
</feature>
<protein>
    <recommendedName>
        <fullName evidence="10">ABC transporter domain-containing protein</fullName>
    </recommendedName>
</protein>
<evidence type="ECO:0000313" key="11">
    <source>
        <dbReference type="EMBL" id="CAD9673981.1"/>
    </source>
</evidence>
<dbReference type="Gene3D" id="3.40.50.300">
    <property type="entry name" value="P-loop containing nucleotide triphosphate hydrolases"/>
    <property type="match status" value="1"/>
</dbReference>
<dbReference type="InterPro" id="IPR017871">
    <property type="entry name" value="ABC_transporter-like_CS"/>
</dbReference>